<dbReference type="KEGG" id="dmr:Deima_1153"/>
<feature type="transmembrane region" description="Helical" evidence="8">
    <location>
        <begin position="93"/>
        <end position="120"/>
    </location>
</feature>
<dbReference type="PANTHER" id="PTHR30070">
    <property type="entry name" value="HEME EXPORTER PROTEIN B"/>
    <property type="match status" value="1"/>
</dbReference>
<dbReference type="GO" id="GO:1903607">
    <property type="term" value="P:cytochrome c biosynthetic process"/>
    <property type="evidence" value="ECO:0007669"/>
    <property type="project" value="TreeGrafter"/>
</dbReference>
<evidence type="ECO:0000256" key="3">
    <source>
        <dbReference type="ARBA" id="ARBA00022448"/>
    </source>
</evidence>
<keyword evidence="6 8" id="KW-1133">Transmembrane helix</keyword>
<dbReference type="PRINTS" id="PR01414">
    <property type="entry name" value="CCMBBIOGNSIS"/>
</dbReference>
<evidence type="ECO:0000256" key="1">
    <source>
        <dbReference type="ARBA" id="ARBA00004141"/>
    </source>
</evidence>
<reference evidence="10" key="2">
    <citation type="submission" date="2011-01" db="EMBL/GenBank/DDBJ databases">
        <title>The complete genome of Deinococcus maricopensis DSM 21211.</title>
        <authorList>
            <consortium name="US DOE Joint Genome Institute (JGI-PGF)"/>
            <person name="Lucas S."/>
            <person name="Copeland A."/>
            <person name="Lapidus A."/>
            <person name="Goodwin L."/>
            <person name="Pitluck S."/>
            <person name="Kyrpides N."/>
            <person name="Mavromatis K."/>
            <person name="Pagani I."/>
            <person name="Ivanova N."/>
            <person name="Ovchinnikova G."/>
            <person name="Zeytun A."/>
            <person name="Detter J.C."/>
            <person name="Han C."/>
            <person name="Land M."/>
            <person name="Hauser L."/>
            <person name="Markowitz V."/>
            <person name="Cheng J.-F."/>
            <person name="Hugenholtz P."/>
            <person name="Woyke T."/>
            <person name="Wu D."/>
            <person name="Pukall R."/>
            <person name="Gehrich-Schroeter G."/>
            <person name="Brambilla E."/>
            <person name="Klenk H.-P."/>
            <person name="Eisen J.A."/>
        </authorList>
    </citation>
    <scope>NUCLEOTIDE SEQUENCE [LARGE SCALE GENOMIC DNA]</scope>
    <source>
        <strain evidence="10">DSM 21211 / LMG 22137 / NRRL B-23946 / LB-34</strain>
    </source>
</reference>
<evidence type="ECO:0000313" key="9">
    <source>
        <dbReference type="EMBL" id="ADV66805.1"/>
    </source>
</evidence>
<dbReference type="PANTHER" id="PTHR30070:SF1">
    <property type="entry name" value="CYTOCHROME C BIOGENESIS B-RELATED"/>
    <property type="match status" value="1"/>
</dbReference>
<evidence type="ECO:0000256" key="2">
    <source>
        <dbReference type="ARBA" id="ARBA00010544"/>
    </source>
</evidence>
<dbReference type="HOGENOM" id="CLU_079069_0_0_0"/>
<keyword evidence="7 8" id="KW-0472">Membrane</keyword>
<dbReference type="GO" id="GO:0005886">
    <property type="term" value="C:plasma membrane"/>
    <property type="evidence" value="ECO:0007669"/>
    <property type="project" value="TreeGrafter"/>
</dbReference>
<proteinExistence type="inferred from homology"/>
<dbReference type="AlphaFoldDB" id="E8U6W6"/>
<comment type="similarity">
    <text evidence="2">Belongs to the CcmB/CycW/HelB family.</text>
</comment>
<feature type="transmembrane region" description="Helical" evidence="8">
    <location>
        <begin position="132"/>
        <end position="155"/>
    </location>
</feature>
<dbReference type="OrthoDB" id="73345at2"/>
<dbReference type="GO" id="GO:0017004">
    <property type="term" value="P:cytochrome complex assembly"/>
    <property type="evidence" value="ECO:0007669"/>
    <property type="project" value="UniProtKB-KW"/>
</dbReference>
<evidence type="ECO:0000313" key="10">
    <source>
        <dbReference type="Proteomes" id="UP000008635"/>
    </source>
</evidence>
<evidence type="ECO:0000256" key="5">
    <source>
        <dbReference type="ARBA" id="ARBA00022748"/>
    </source>
</evidence>
<dbReference type="InterPro" id="IPR003544">
    <property type="entry name" value="Cyt_c_biogenesis_CcmB"/>
</dbReference>
<keyword evidence="5" id="KW-0201">Cytochrome c-type biogenesis</keyword>
<dbReference type="Proteomes" id="UP000008635">
    <property type="component" value="Chromosome"/>
</dbReference>
<sequence>MKRLLALAAKDARLAGRTRDVLLSTLFFGTLVLMVLAFGLGPDENRIRAGAGAAVWTALALAAATAAGRAFAAEQEAGALEQLLLYPGSHEGVYLAKLLSTFTQLLVVAALLIVGGLALFDAFGGQDAPRVPLPLLGLTFLLGLLGLTAASTFYAAVTVNLRAREALLPALAFPVLVPVILAGTRVTTLLLAGDAGDEVRAWLTFLVAFDVGSIIVSALLFPYAVE</sequence>
<evidence type="ECO:0000256" key="7">
    <source>
        <dbReference type="ARBA" id="ARBA00023136"/>
    </source>
</evidence>
<keyword evidence="10" id="KW-1185">Reference proteome</keyword>
<dbReference type="RefSeq" id="WP_013556310.1">
    <property type="nucleotide sequence ID" value="NC_014958.1"/>
</dbReference>
<feature type="transmembrane region" description="Helical" evidence="8">
    <location>
        <begin position="21"/>
        <end position="41"/>
    </location>
</feature>
<keyword evidence="3" id="KW-0813">Transport</keyword>
<evidence type="ECO:0000256" key="8">
    <source>
        <dbReference type="SAM" id="Phobius"/>
    </source>
</evidence>
<gene>
    <name evidence="9" type="ordered locus">Deima_1153</name>
</gene>
<dbReference type="Pfam" id="PF03379">
    <property type="entry name" value="CcmB"/>
    <property type="match status" value="1"/>
</dbReference>
<organism evidence="9 10">
    <name type="scientific">Deinococcus maricopensis (strain DSM 21211 / LMG 22137 / NRRL B-23946 / LB-34)</name>
    <dbReference type="NCBI Taxonomy" id="709986"/>
    <lineage>
        <taxon>Bacteria</taxon>
        <taxon>Thermotogati</taxon>
        <taxon>Deinococcota</taxon>
        <taxon>Deinococci</taxon>
        <taxon>Deinococcales</taxon>
        <taxon>Deinococcaceae</taxon>
        <taxon>Deinococcus</taxon>
    </lineage>
</organism>
<dbReference type="GO" id="GO:0015232">
    <property type="term" value="F:heme transmembrane transporter activity"/>
    <property type="evidence" value="ECO:0007669"/>
    <property type="project" value="InterPro"/>
</dbReference>
<evidence type="ECO:0000256" key="4">
    <source>
        <dbReference type="ARBA" id="ARBA00022692"/>
    </source>
</evidence>
<comment type="subcellular location">
    <subcellularLocation>
        <location evidence="1">Membrane</location>
        <topology evidence="1">Multi-pass membrane protein</topology>
    </subcellularLocation>
</comment>
<dbReference type="EMBL" id="CP002454">
    <property type="protein sequence ID" value="ADV66805.1"/>
    <property type="molecule type" value="Genomic_DNA"/>
</dbReference>
<reference evidence="9 10" key="1">
    <citation type="journal article" date="2011" name="Stand. Genomic Sci.">
        <title>Complete genome sequence of Deinococcus maricopensis type strain (LB-34).</title>
        <authorList>
            <person name="Pukall R."/>
            <person name="Zeytun A."/>
            <person name="Lucas S."/>
            <person name="Lapidus A."/>
            <person name="Hammon N."/>
            <person name="Deshpande S."/>
            <person name="Nolan M."/>
            <person name="Cheng J.F."/>
            <person name="Pitluck S."/>
            <person name="Liolios K."/>
            <person name="Pagani I."/>
            <person name="Mikhailova N."/>
            <person name="Ivanova N."/>
            <person name="Mavromatis K."/>
            <person name="Pati A."/>
            <person name="Tapia R."/>
            <person name="Han C."/>
            <person name="Goodwin L."/>
            <person name="Chen A."/>
            <person name="Palaniappan K."/>
            <person name="Land M."/>
            <person name="Hauser L."/>
            <person name="Chang Y.J."/>
            <person name="Jeffries C.D."/>
            <person name="Brambilla E.M."/>
            <person name="Rohde M."/>
            <person name="Goker M."/>
            <person name="Detter J.C."/>
            <person name="Woyke T."/>
            <person name="Bristow J."/>
            <person name="Eisen J.A."/>
            <person name="Markowitz V."/>
            <person name="Hugenholtz P."/>
            <person name="Kyrpides N.C."/>
            <person name="Klenk H.P."/>
        </authorList>
    </citation>
    <scope>NUCLEOTIDE SEQUENCE [LARGE SCALE GENOMIC DNA]</scope>
    <source>
        <strain evidence="10">DSM 21211 / LMG 22137 / NRRL B-23946 / LB-34</strain>
    </source>
</reference>
<evidence type="ECO:0000256" key="6">
    <source>
        <dbReference type="ARBA" id="ARBA00022989"/>
    </source>
</evidence>
<accession>E8U6W6</accession>
<feature type="transmembrane region" description="Helical" evidence="8">
    <location>
        <begin position="53"/>
        <end position="72"/>
    </location>
</feature>
<protein>
    <submittedName>
        <fullName evidence="9">Cytochrome c-type biogenesis protein CcmB</fullName>
    </submittedName>
</protein>
<feature type="transmembrane region" description="Helical" evidence="8">
    <location>
        <begin position="202"/>
        <end position="225"/>
    </location>
</feature>
<feature type="transmembrane region" description="Helical" evidence="8">
    <location>
        <begin position="167"/>
        <end position="190"/>
    </location>
</feature>
<dbReference type="eggNOG" id="COG2386">
    <property type="taxonomic scope" value="Bacteria"/>
</dbReference>
<name>E8U6W6_DEIML</name>
<dbReference type="STRING" id="709986.Deima_1153"/>
<keyword evidence="4 8" id="KW-0812">Transmembrane</keyword>